<reference evidence="2 4" key="1">
    <citation type="journal article" date="2018" name="Genome Announc.">
        <title>Fifty-Six Draft Genome Sequences of 10 Lactobacillus Species from 22 Commercial Dietary Supplements.</title>
        <authorList>
            <person name="Gangiredla J."/>
            <person name="Barnaba T.J."/>
            <person name="Mammel M.K."/>
            <person name="Lacher D.W."/>
            <person name="Elkins C.A."/>
            <person name="Lampel K.A."/>
            <person name="Whitehouse C.A."/>
            <person name="Tartera C."/>
        </authorList>
    </citation>
    <scope>NUCLEOTIDE SEQUENCE [LARGE SCALE GENOMIC DNA]</scope>
    <source>
        <strain evidence="2 4">DS11_12</strain>
    </source>
</reference>
<dbReference type="RefSeq" id="WP_003700942.1">
    <property type="nucleotide sequence ID" value="NZ_CBCRTQ010000004.1"/>
</dbReference>
<feature type="transmembrane region" description="Helical" evidence="1">
    <location>
        <begin position="177"/>
        <end position="199"/>
    </location>
</feature>
<proteinExistence type="predicted"/>
<keyword evidence="1" id="KW-0812">Transmembrane</keyword>
<feature type="transmembrane region" description="Helical" evidence="1">
    <location>
        <begin position="60"/>
        <end position="79"/>
    </location>
</feature>
<dbReference type="PANTHER" id="PTHR30354">
    <property type="entry name" value="GNT FAMILY GLUCONATE TRANSPORTER"/>
    <property type="match status" value="1"/>
</dbReference>
<name>A0A255VFQ2_9LACO</name>
<dbReference type="Proteomes" id="UP000244552">
    <property type="component" value="Unassembled WGS sequence"/>
</dbReference>
<dbReference type="Proteomes" id="UP001224533">
    <property type="component" value="Chromosome"/>
</dbReference>
<keyword evidence="1" id="KW-1133">Transmembrane helix</keyword>
<dbReference type="Pfam" id="PF02447">
    <property type="entry name" value="GntP_permease"/>
    <property type="match status" value="1"/>
</dbReference>
<feature type="transmembrane region" description="Helical" evidence="1">
    <location>
        <begin position="226"/>
        <end position="246"/>
    </location>
</feature>
<feature type="transmembrane region" description="Helical" evidence="1">
    <location>
        <begin position="6"/>
        <end position="23"/>
    </location>
</feature>
<accession>A0A255VFQ2</accession>
<feature type="transmembrane region" description="Helical" evidence="1">
    <location>
        <begin position="30"/>
        <end position="48"/>
    </location>
</feature>
<dbReference type="GO" id="GO:0005886">
    <property type="term" value="C:plasma membrane"/>
    <property type="evidence" value="ECO:0007669"/>
    <property type="project" value="TreeGrafter"/>
</dbReference>
<gene>
    <name evidence="2" type="ORF">DBP89_05200</name>
    <name evidence="3" type="ORF">O2U02_00255</name>
</gene>
<dbReference type="PANTHER" id="PTHR30354:SF23">
    <property type="entry name" value="GNTP FAMILY PERMEASE"/>
    <property type="match status" value="1"/>
</dbReference>
<dbReference type="EMBL" id="QAGV01000004">
    <property type="protein sequence ID" value="PTR96463.1"/>
    <property type="molecule type" value="Genomic_DNA"/>
</dbReference>
<evidence type="ECO:0000256" key="1">
    <source>
        <dbReference type="SAM" id="Phobius"/>
    </source>
</evidence>
<evidence type="ECO:0000313" key="4">
    <source>
        <dbReference type="Proteomes" id="UP000244552"/>
    </source>
</evidence>
<dbReference type="GO" id="GO:0015128">
    <property type="term" value="F:gluconate transmembrane transporter activity"/>
    <property type="evidence" value="ECO:0007669"/>
    <property type="project" value="InterPro"/>
</dbReference>
<evidence type="ECO:0000313" key="2">
    <source>
        <dbReference type="EMBL" id="PTR96463.1"/>
    </source>
</evidence>
<dbReference type="InterPro" id="IPR003474">
    <property type="entry name" value="Glcn_transporter"/>
</dbReference>
<keyword evidence="1" id="KW-0472">Membrane</keyword>
<feature type="transmembrane region" description="Helical" evidence="1">
    <location>
        <begin position="319"/>
        <end position="342"/>
    </location>
</feature>
<feature type="transmembrane region" description="Helical" evidence="1">
    <location>
        <begin position="407"/>
        <end position="429"/>
    </location>
</feature>
<feature type="transmembrane region" description="Helical" evidence="1">
    <location>
        <begin position="258"/>
        <end position="274"/>
    </location>
</feature>
<evidence type="ECO:0000313" key="3">
    <source>
        <dbReference type="EMBL" id="WHS17696.1"/>
    </source>
</evidence>
<reference evidence="3 5" key="2">
    <citation type="submission" date="2022-12" db="EMBL/GenBank/DDBJ databases">
        <title>Assessment of beneficial effects and identification of host adaptation-associated genes of Ligilactobacillus salivarius isolated from Meles meles.</title>
        <authorList>
            <person name="Wang Y."/>
        </authorList>
    </citation>
    <scope>NUCLEOTIDE SEQUENCE [LARGE SCALE GENOMIC DNA]</scope>
    <source>
        <strain evidence="3 5">S35</strain>
    </source>
</reference>
<organism evidence="2 4">
    <name type="scientific">Ligilactobacillus salivarius</name>
    <dbReference type="NCBI Taxonomy" id="1624"/>
    <lineage>
        <taxon>Bacteria</taxon>
        <taxon>Bacillati</taxon>
        <taxon>Bacillota</taxon>
        <taxon>Bacilli</taxon>
        <taxon>Lactobacillales</taxon>
        <taxon>Lactobacillaceae</taxon>
        <taxon>Ligilactobacillus</taxon>
    </lineage>
</organism>
<feature type="transmembrane region" description="Helical" evidence="1">
    <location>
        <begin position="286"/>
        <end position="307"/>
    </location>
</feature>
<sequence>MGSITIPWFSAIFGLLLAIFLILKKFNPVYSLFIGAIVGCLLGGMSFAQTVNVMISGTQSIIGTAIRVLAAGMLAGVMMESGAAESIAHAIVTKMGNKQALLSLALSTMIITAVGVFIPVAVLIVAPIALSVGKQTGISKLSLLVALSGGGKAGNIISPNPNTIAAANGFHLELSHVMLAGFIPALFGLATAVIVASLVKNKGEFVNSKDIDEEVTEKHIISLKKALIAPVLSIILLLMNPIGSILHIEVLANFKVDAMYILPFASVIGAIAMGQGKKIGSYAKLGLAKVTDTVLILIGAGAIAGLISSSDLSKEIVNLINMAGISGTFLAPISGILMGLAVGSTSTAVILATGSFGNAILGTGTSAIGAAVMVHTGATVIDSVPQGNYFHITAQSMHMSIKDRMKVIPYEACVGGVMTIVATILYGFILN</sequence>
<protein>
    <submittedName>
        <fullName evidence="2">GntP family permease</fullName>
    </submittedName>
    <submittedName>
        <fullName evidence="3">SLC13 family permease</fullName>
    </submittedName>
</protein>
<feature type="transmembrane region" description="Helical" evidence="1">
    <location>
        <begin position="100"/>
        <end position="130"/>
    </location>
</feature>
<dbReference type="AlphaFoldDB" id="A0A255VFQ2"/>
<evidence type="ECO:0000313" key="5">
    <source>
        <dbReference type="Proteomes" id="UP001224533"/>
    </source>
</evidence>
<dbReference type="EMBL" id="CP114509">
    <property type="protein sequence ID" value="WHS17696.1"/>
    <property type="molecule type" value="Genomic_DNA"/>
</dbReference>